<reference evidence="2" key="1">
    <citation type="submission" date="2017-05" db="EMBL/GenBank/DDBJ databases">
        <authorList>
            <person name="Kirkegaard R."/>
            <person name="Mcilroy J S."/>
        </authorList>
    </citation>
    <scope>NUCLEOTIDE SEQUENCE [LARGE SCALE GENOMIC DNA]</scope>
</reference>
<proteinExistence type="predicted"/>
<evidence type="ECO:0000313" key="1">
    <source>
        <dbReference type="EMBL" id="SMX54016.1"/>
    </source>
</evidence>
<accession>A0A1Y6K373</accession>
<keyword evidence="2" id="KW-1185">Reference proteome</keyword>
<protein>
    <submittedName>
        <fullName evidence="1">Uncharacterized protein</fullName>
    </submittedName>
</protein>
<evidence type="ECO:0000313" key="2">
    <source>
        <dbReference type="Proteomes" id="UP000195514"/>
    </source>
</evidence>
<dbReference type="EMBL" id="LT859958">
    <property type="protein sequence ID" value="SMX54016.1"/>
    <property type="molecule type" value="Genomic_DNA"/>
</dbReference>
<gene>
    <name evidence="1" type="ORF">CFX1CAM_0951</name>
</gene>
<name>A0A1Y6K373_9CHLR</name>
<dbReference type="AlphaFoldDB" id="A0A1Y6K373"/>
<sequence>MYRLKTEFQSAALQALSPEVNELTQLISQLEA</sequence>
<dbReference type="Proteomes" id="UP000195514">
    <property type="component" value="Chromosome I"/>
</dbReference>
<dbReference type="KEGG" id="abat:CFX1CAM_0951"/>
<organism evidence="1 2">
    <name type="scientific">Candidatus Brevifilum fermentans</name>
    <dbReference type="NCBI Taxonomy" id="1986204"/>
    <lineage>
        <taxon>Bacteria</taxon>
        <taxon>Bacillati</taxon>
        <taxon>Chloroflexota</taxon>
        <taxon>Anaerolineae</taxon>
        <taxon>Anaerolineales</taxon>
        <taxon>Anaerolineaceae</taxon>
        <taxon>Candidatus Brevifilum</taxon>
    </lineage>
</organism>